<evidence type="ECO:0000256" key="1">
    <source>
        <dbReference type="ARBA" id="ARBA00023125"/>
    </source>
</evidence>
<feature type="domain" description="HTH tetR-type" evidence="3">
    <location>
        <begin position="4"/>
        <end position="65"/>
    </location>
</feature>
<proteinExistence type="predicted"/>
<name>A0ABU0E4Z8_9FIRM</name>
<comment type="caution">
    <text evidence="4">The sequence shown here is derived from an EMBL/GenBank/DDBJ whole genome shotgun (WGS) entry which is preliminary data.</text>
</comment>
<evidence type="ECO:0000256" key="2">
    <source>
        <dbReference type="PROSITE-ProRule" id="PRU00335"/>
    </source>
</evidence>
<dbReference type="PANTHER" id="PTHR43479:SF11">
    <property type="entry name" value="ACREF_ENVCD OPERON REPRESSOR-RELATED"/>
    <property type="match status" value="1"/>
</dbReference>
<dbReference type="RefSeq" id="WP_307409182.1">
    <property type="nucleotide sequence ID" value="NZ_JAUSUR010000005.1"/>
</dbReference>
<reference evidence="4 5" key="1">
    <citation type="submission" date="2023-07" db="EMBL/GenBank/DDBJ databases">
        <title>Genomic Encyclopedia of Type Strains, Phase IV (KMG-IV): sequencing the most valuable type-strain genomes for metagenomic binning, comparative biology and taxonomic classification.</title>
        <authorList>
            <person name="Goeker M."/>
        </authorList>
    </citation>
    <scope>NUCLEOTIDE SEQUENCE [LARGE SCALE GENOMIC DNA]</scope>
    <source>
        <strain evidence="4 5">DSM 16784</strain>
    </source>
</reference>
<dbReference type="Pfam" id="PF00440">
    <property type="entry name" value="TetR_N"/>
    <property type="match status" value="1"/>
</dbReference>
<evidence type="ECO:0000259" key="3">
    <source>
        <dbReference type="PROSITE" id="PS50977"/>
    </source>
</evidence>
<keyword evidence="1 2" id="KW-0238">DNA-binding</keyword>
<dbReference type="InterPro" id="IPR050624">
    <property type="entry name" value="HTH-type_Tx_Regulator"/>
</dbReference>
<dbReference type="PANTHER" id="PTHR43479">
    <property type="entry name" value="ACREF/ENVCD OPERON REPRESSOR-RELATED"/>
    <property type="match status" value="1"/>
</dbReference>
<dbReference type="SUPFAM" id="SSF46689">
    <property type="entry name" value="Homeodomain-like"/>
    <property type="match status" value="1"/>
</dbReference>
<dbReference type="PROSITE" id="PS50977">
    <property type="entry name" value="HTH_TETR_2"/>
    <property type="match status" value="1"/>
</dbReference>
<keyword evidence="5" id="KW-1185">Reference proteome</keyword>
<organism evidence="4 5">
    <name type="scientific">Breznakia pachnodae</name>
    <dbReference type="NCBI Taxonomy" id="265178"/>
    <lineage>
        <taxon>Bacteria</taxon>
        <taxon>Bacillati</taxon>
        <taxon>Bacillota</taxon>
        <taxon>Erysipelotrichia</taxon>
        <taxon>Erysipelotrichales</taxon>
        <taxon>Erysipelotrichaceae</taxon>
        <taxon>Breznakia</taxon>
    </lineage>
</organism>
<accession>A0ABU0E4Z8</accession>
<gene>
    <name evidence="4" type="ORF">J2S15_002735</name>
</gene>
<feature type="DNA-binding region" description="H-T-H motif" evidence="2">
    <location>
        <begin position="28"/>
        <end position="47"/>
    </location>
</feature>
<dbReference type="Gene3D" id="1.10.357.10">
    <property type="entry name" value="Tetracycline Repressor, domain 2"/>
    <property type="match status" value="1"/>
</dbReference>
<dbReference type="EMBL" id="JAUSUR010000005">
    <property type="protein sequence ID" value="MDQ0361982.1"/>
    <property type="molecule type" value="Genomic_DNA"/>
</dbReference>
<dbReference type="InterPro" id="IPR009057">
    <property type="entry name" value="Homeodomain-like_sf"/>
</dbReference>
<dbReference type="InterPro" id="IPR001647">
    <property type="entry name" value="HTH_TetR"/>
</dbReference>
<protein>
    <submittedName>
        <fullName evidence="4">AcrR family transcriptional regulator</fullName>
    </submittedName>
</protein>
<sequence>MTTIDAKEQLLQTVIKMMKNTKDINKITNRQIAAEADVNSALINYYFQSKDNLLLEAVNTHMENLYKDIMESISNESNPVTRLKSMLMKFLELGISQYKFVKIPVSEEMKTGGITTNKMIQQTLKEIYKEDKSDFELQILASQILLPLQTIYLHIDEYKNYLDVTLDNTQILHQLVDSIFTNLNINE</sequence>
<evidence type="ECO:0000313" key="5">
    <source>
        <dbReference type="Proteomes" id="UP001230220"/>
    </source>
</evidence>
<dbReference type="Proteomes" id="UP001230220">
    <property type="component" value="Unassembled WGS sequence"/>
</dbReference>
<evidence type="ECO:0000313" key="4">
    <source>
        <dbReference type="EMBL" id="MDQ0361982.1"/>
    </source>
</evidence>